<accession>A6USF8</accession>
<dbReference type="EMBL" id="CP000742">
    <property type="protein sequence ID" value="ABR55430.1"/>
    <property type="molecule type" value="Genomic_DNA"/>
</dbReference>
<evidence type="ECO:0008006" key="3">
    <source>
        <dbReference type="Google" id="ProtNLM"/>
    </source>
</evidence>
<dbReference type="STRING" id="406327.Mevan_1537"/>
<dbReference type="GeneID" id="5325055"/>
<name>A6USF8_METVS</name>
<protein>
    <recommendedName>
        <fullName evidence="3">ThiamineS protein</fullName>
    </recommendedName>
</protein>
<dbReference type="HOGENOM" id="CLU_114601_9_4_2"/>
<evidence type="ECO:0000313" key="2">
    <source>
        <dbReference type="Proteomes" id="UP000001107"/>
    </source>
</evidence>
<sequence>MKIFAKIGENSFELEFSKDITINDILNLLKIKDVLVVRNGEILSDDDLIYENETLRLVPIVSGG</sequence>
<dbReference type="SUPFAM" id="SSF54285">
    <property type="entry name" value="MoaD/ThiS"/>
    <property type="match status" value="1"/>
</dbReference>
<dbReference type="InterPro" id="IPR012675">
    <property type="entry name" value="Beta-grasp_dom_sf"/>
</dbReference>
<dbReference type="OrthoDB" id="62285at2157"/>
<dbReference type="eggNOG" id="arCOG00535">
    <property type="taxonomic scope" value="Archaea"/>
</dbReference>
<gene>
    <name evidence="1" type="ordered locus">Mevan_1537</name>
</gene>
<reference evidence="1" key="1">
    <citation type="submission" date="2007-06" db="EMBL/GenBank/DDBJ databases">
        <title>Complete sequence of Methanococcus vannielii SB.</title>
        <authorList>
            <consortium name="US DOE Joint Genome Institute"/>
            <person name="Copeland A."/>
            <person name="Lucas S."/>
            <person name="Lapidus A."/>
            <person name="Barry K."/>
            <person name="Glavina del Rio T."/>
            <person name="Dalin E."/>
            <person name="Tice H."/>
            <person name="Pitluck S."/>
            <person name="Chain P."/>
            <person name="Malfatti S."/>
            <person name="Shin M."/>
            <person name="Vergez L."/>
            <person name="Schmutz J."/>
            <person name="Larimer F."/>
            <person name="Land M."/>
            <person name="Hauser L."/>
            <person name="Kyrpides N."/>
            <person name="Anderson I."/>
            <person name="Sieprawska-Lupa M."/>
            <person name="Whitman W.B."/>
            <person name="Richardson P."/>
        </authorList>
    </citation>
    <scope>NUCLEOTIDE SEQUENCE [LARGE SCALE GENOMIC DNA]</scope>
    <source>
        <strain evidence="1">SB</strain>
    </source>
</reference>
<evidence type="ECO:0000313" key="1">
    <source>
        <dbReference type="EMBL" id="ABR55430.1"/>
    </source>
</evidence>
<dbReference type="Gene3D" id="3.10.20.30">
    <property type="match status" value="1"/>
</dbReference>
<keyword evidence="2" id="KW-1185">Reference proteome</keyword>
<dbReference type="Proteomes" id="UP000001107">
    <property type="component" value="Chromosome"/>
</dbReference>
<dbReference type="Pfam" id="PF02597">
    <property type="entry name" value="ThiS"/>
    <property type="match status" value="1"/>
</dbReference>
<dbReference type="RefSeq" id="WP_012066344.1">
    <property type="nucleotide sequence ID" value="NC_009634.1"/>
</dbReference>
<organism evidence="1 2">
    <name type="scientific">Methanococcus vannielii (strain ATCC 35089 / DSM 1224 / JCM 13029 / OCM 148 / SB)</name>
    <dbReference type="NCBI Taxonomy" id="406327"/>
    <lineage>
        <taxon>Archaea</taxon>
        <taxon>Methanobacteriati</taxon>
        <taxon>Methanobacteriota</taxon>
        <taxon>Methanomada group</taxon>
        <taxon>Methanococci</taxon>
        <taxon>Methanococcales</taxon>
        <taxon>Methanococcaceae</taxon>
        <taxon>Methanococcus</taxon>
    </lineage>
</organism>
<proteinExistence type="predicted"/>
<dbReference type="InterPro" id="IPR003749">
    <property type="entry name" value="ThiS/MoaD-like"/>
</dbReference>
<dbReference type="InterPro" id="IPR016155">
    <property type="entry name" value="Mopterin_synth/thiamin_S_b"/>
</dbReference>
<dbReference type="AlphaFoldDB" id="A6USF8"/>
<dbReference type="KEGG" id="mvn:Mevan_1537"/>